<dbReference type="GO" id="GO:0003723">
    <property type="term" value="F:RNA binding"/>
    <property type="evidence" value="ECO:0007669"/>
    <property type="project" value="UniProtKB-UniRule"/>
</dbReference>
<proteinExistence type="predicted"/>
<evidence type="ECO:0000313" key="7">
    <source>
        <dbReference type="Proteomes" id="UP000467840"/>
    </source>
</evidence>
<evidence type="ECO:0000256" key="3">
    <source>
        <dbReference type="PROSITE-ProRule" id="PRU00176"/>
    </source>
</evidence>
<dbReference type="InterPro" id="IPR012677">
    <property type="entry name" value="Nucleotide-bd_a/b_plait_sf"/>
</dbReference>
<dbReference type="SUPFAM" id="SSF54928">
    <property type="entry name" value="RNA-binding domain, RBD"/>
    <property type="match status" value="2"/>
</dbReference>
<dbReference type="SMART" id="SM00456">
    <property type="entry name" value="WW"/>
    <property type="match status" value="1"/>
</dbReference>
<dbReference type="AlphaFoldDB" id="A0A6A6MBW3"/>
<protein>
    <recommendedName>
        <fullName evidence="8">Flowering time control protein FCA</fullName>
    </recommendedName>
</protein>
<dbReference type="SMART" id="SM00360">
    <property type="entry name" value="RRM"/>
    <property type="match status" value="2"/>
</dbReference>
<evidence type="ECO:0000259" key="5">
    <source>
        <dbReference type="PROSITE" id="PS50102"/>
    </source>
</evidence>
<evidence type="ECO:0000313" key="6">
    <source>
        <dbReference type="EMBL" id="KAF2309706.1"/>
    </source>
</evidence>
<dbReference type="EMBL" id="JAAGAX010000006">
    <property type="protein sequence ID" value="KAF2309706.1"/>
    <property type="molecule type" value="Genomic_DNA"/>
</dbReference>
<dbReference type="InterPro" id="IPR001202">
    <property type="entry name" value="WW_dom"/>
</dbReference>
<feature type="domain" description="RRM" evidence="5">
    <location>
        <begin position="176"/>
        <end position="256"/>
    </location>
</feature>
<dbReference type="InterPro" id="IPR036020">
    <property type="entry name" value="WW_dom_sf"/>
</dbReference>
<feature type="domain" description="WW" evidence="4">
    <location>
        <begin position="372"/>
        <end position="399"/>
    </location>
</feature>
<evidence type="ECO:0000256" key="1">
    <source>
        <dbReference type="ARBA" id="ARBA00022737"/>
    </source>
</evidence>
<comment type="caution">
    <text evidence="6">The sequence shown here is derived from an EMBL/GenBank/DDBJ whole genome shotgun (WGS) entry which is preliminary data.</text>
</comment>
<evidence type="ECO:0000259" key="4">
    <source>
        <dbReference type="PROSITE" id="PS50020"/>
    </source>
</evidence>
<keyword evidence="1" id="KW-0677">Repeat</keyword>
<dbReference type="Pfam" id="PF00076">
    <property type="entry name" value="RRM_1"/>
    <property type="match status" value="2"/>
</dbReference>
<dbReference type="PROSITE" id="PS01159">
    <property type="entry name" value="WW_DOMAIN_1"/>
    <property type="match status" value="1"/>
</dbReference>
<evidence type="ECO:0000256" key="2">
    <source>
        <dbReference type="ARBA" id="ARBA00022884"/>
    </source>
</evidence>
<dbReference type="InterPro" id="IPR000504">
    <property type="entry name" value="RRM_dom"/>
</dbReference>
<name>A0A6A6MBW3_HEVBR</name>
<accession>A0A6A6MBW3</accession>
<gene>
    <name evidence="6" type="ORF">GH714_004691</name>
</gene>
<dbReference type="Gene3D" id="3.30.70.330">
    <property type="match status" value="2"/>
</dbReference>
<feature type="domain" description="RRM" evidence="5">
    <location>
        <begin position="67"/>
        <end position="148"/>
    </location>
</feature>
<dbReference type="PROSITE" id="PS50102">
    <property type="entry name" value="RRM"/>
    <property type="match status" value="2"/>
</dbReference>
<dbReference type="Gene3D" id="2.20.70.10">
    <property type="match status" value="1"/>
</dbReference>
<dbReference type="PROSITE" id="PS50020">
    <property type="entry name" value="WW_DOMAIN_2"/>
    <property type="match status" value="1"/>
</dbReference>
<evidence type="ECO:0008006" key="8">
    <source>
        <dbReference type="Google" id="ProtNLM"/>
    </source>
</evidence>
<dbReference type="SUPFAM" id="SSF51045">
    <property type="entry name" value="WW domain"/>
    <property type="match status" value="1"/>
</dbReference>
<reference evidence="6 7" key="1">
    <citation type="journal article" date="2020" name="Mol. Plant">
        <title>The Chromosome-Based Rubber Tree Genome Provides New Insights into Spurge Genome Evolution and Rubber Biosynthesis.</title>
        <authorList>
            <person name="Liu J."/>
            <person name="Shi C."/>
            <person name="Shi C.C."/>
            <person name="Li W."/>
            <person name="Zhang Q.J."/>
            <person name="Zhang Y."/>
            <person name="Li K."/>
            <person name="Lu H.F."/>
            <person name="Shi C."/>
            <person name="Zhu S.T."/>
            <person name="Xiao Z.Y."/>
            <person name="Nan H."/>
            <person name="Yue Y."/>
            <person name="Zhu X.G."/>
            <person name="Wu Y."/>
            <person name="Hong X.N."/>
            <person name="Fan G.Y."/>
            <person name="Tong Y."/>
            <person name="Zhang D."/>
            <person name="Mao C.L."/>
            <person name="Liu Y.L."/>
            <person name="Hao S.J."/>
            <person name="Liu W.Q."/>
            <person name="Lv M.Q."/>
            <person name="Zhang H.B."/>
            <person name="Liu Y."/>
            <person name="Hu-Tang G.R."/>
            <person name="Wang J.P."/>
            <person name="Wang J.H."/>
            <person name="Sun Y.H."/>
            <person name="Ni S.B."/>
            <person name="Chen W.B."/>
            <person name="Zhang X.C."/>
            <person name="Jiao Y.N."/>
            <person name="Eichler E.E."/>
            <person name="Li G.H."/>
            <person name="Liu X."/>
            <person name="Gao L.Z."/>
        </authorList>
    </citation>
    <scope>NUCLEOTIDE SEQUENCE [LARGE SCALE GENOMIC DNA]</scope>
    <source>
        <strain evidence="7">cv. GT1</strain>
        <tissue evidence="6">Leaf</tissue>
    </source>
</reference>
<dbReference type="InterPro" id="IPR035979">
    <property type="entry name" value="RBD_domain_sf"/>
</dbReference>
<dbReference type="PANTHER" id="PTHR24012">
    <property type="entry name" value="RNA BINDING PROTEIN"/>
    <property type="match status" value="1"/>
</dbReference>
<dbReference type="Proteomes" id="UP000467840">
    <property type="component" value="Chromosome 14"/>
</dbReference>
<keyword evidence="7" id="KW-1185">Reference proteome</keyword>
<organism evidence="6 7">
    <name type="scientific">Hevea brasiliensis</name>
    <name type="common">Para rubber tree</name>
    <name type="synonym">Siphonia brasiliensis</name>
    <dbReference type="NCBI Taxonomy" id="3981"/>
    <lineage>
        <taxon>Eukaryota</taxon>
        <taxon>Viridiplantae</taxon>
        <taxon>Streptophyta</taxon>
        <taxon>Embryophyta</taxon>
        <taxon>Tracheophyta</taxon>
        <taxon>Spermatophyta</taxon>
        <taxon>Magnoliopsida</taxon>
        <taxon>eudicotyledons</taxon>
        <taxon>Gunneridae</taxon>
        <taxon>Pentapetalae</taxon>
        <taxon>rosids</taxon>
        <taxon>fabids</taxon>
        <taxon>Malpighiales</taxon>
        <taxon>Euphorbiaceae</taxon>
        <taxon>Crotonoideae</taxon>
        <taxon>Micrandreae</taxon>
        <taxon>Hevea</taxon>
    </lineage>
</organism>
<sequence length="453" mass="50261">MNHLAEELVEDSAPMPAKGADIILAEQVHQVVSPFITPPISFGTSIAKLVMIITVTIVNHNDDAVYAKLYVAPVPRTTTEEYIRPRFEEHGNVVEVIFPRDKWTGQQQGYCFVKYATIEEADRAIKALNDQYTVPGEAAPIKVRYADGERERLGKVERGRLGKGEREHPGGGEFVDKLYVGSINKQASKQEIEEIFSPYGHVEDVYIARDILKQSRGCAFIKFSHRDMAVAAMKALSGTFTMRGCDQPLVVRFADPKKRKTGELRGNYAFGGQNFGPCSHEPLSRPTPNFGDSMGGRVLPNASYTLQEISPNSQPQTVSHAVELALGAPHITEQSLPPSTWTESNPPAVSVTSATLAVPPSPQTVDLQECDWSEHACPDGYKYYYNCTTCESRWEKPDEFILFQQQLQKQQKPHNSSQQPHSLSTSVCGEEVNTQKNVFACCVVNWASAFAKH</sequence>
<dbReference type="CDD" id="cd00201">
    <property type="entry name" value="WW"/>
    <property type="match status" value="1"/>
</dbReference>
<keyword evidence="2 3" id="KW-0694">RNA-binding</keyword>
<dbReference type="Pfam" id="PF00397">
    <property type="entry name" value="WW"/>
    <property type="match status" value="1"/>
</dbReference>